<proteinExistence type="predicted"/>
<comment type="caution">
    <text evidence="1">The sequence shown here is derived from an EMBL/GenBank/DDBJ whole genome shotgun (WGS) entry which is preliminary data.</text>
</comment>
<feature type="non-terminal residue" evidence="1">
    <location>
        <position position="1"/>
    </location>
</feature>
<reference evidence="1" key="1">
    <citation type="journal article" date="2015" name="Nature">
        <title>Complex archaea that bridge the gap between prokaryotes and eukaryotes.</title>
        <authorList>
            <person name="Spang A."/>
            <person name="Saw J.H."/>
            <person name="Jorgensen S.L."/>
            <person name="Zaremba-Niedzwiedzka K."/>
            <person name="Martijn J."/>
            <person name="Lind A.E."/>
            <person name="van Eijk R."/>
            <person name="Schleper C."/>
            <person name="Guy L."/>
            <person name="Ettema T.J."/>
        </authorList>
    </citation>
    <scope>NUCLEOTIDE SEQUENCE</scope>
</reference>
<sequence length="59" mass="6674">DTTLANWTIQLDLTETIIKKGEKIRLQLIALKDDNFANMLLTHNGTASAVYIPFRIDLT</sequence>
<evidence type="ECO:0000313" key="1">
    <source>
        <dbReference type="EMBL" id="KKL80761.1"/>
    </source>
</evidence>
<gene>
    <name evidence="1" type="ORF">LCGC14_2001590</name>
</gene>
<protein>
    <submittedName>
        <fullName evidence="1">Uncharacterized protein</fullName>
    </submittedName>
</protein>
<accession>A0A0F9FQT2</accession>
<name>A0A0F9FQT2_9ZZZZ</name>
<organism evidence="1">
    <name type="scientific">marine sediment metagenome</name>
    <dbReference type="NCBI Taxonomy" id="412755"/>
    <lineage>
        <taxon>unclassified sequences</taxon>
        <taxon>metagenomes</taxon>
        <taxon>ecological metagenomes</taxon>
    </lineage>
</organism>
<dbReference type="AlphaFoldDB" id="A0A0F9FQT2"/>
<dbReference type="EMBL" id="LAZR01022762">
    <property type="protein sequence ID" value="KKL80761.1"/>
    <property type="molecule type" value="Genomic_DNA"/>
</dbReference>